<evidence type="ECO:0000313" key="21">
    <source>
        <dbReference type="EMBL" id="RZH95481.1"/>
    </source>
</evidence>
<dbReference type="Proteomes" id="UP000471199">
    <property type="component" value="Unassembled WGS sequence"/>
</dbReference>
<dbReference type="EMBL" id="UAUZ02000002">
    <property type="protein sequence ID" value="CAD7353435.1"/>
    <property type="molecule type" value="Genomic_DNA"/>
</dbReference>
<evidence type="ECO:0000313" key="14">
    <source>
        <dbReference type="EMBL" id="KMR57917.1"/>
    </source>
</evidence>
<dbReference type="Proteomes" id="UP000293434">
    <property type="component" value="Unassembled WGS sequence"/>
</dbReference>
<evidence type="ECO:0000313" key="18">
    <source>
        <dbReference type="EMBL" id="MVM10797.1"/>
    </source>
</evidence>
<dbReference type="SMR" id="A0A0D6G3G1"/>
<evidence type="ECO:0000313" key="28">
    <source>
        <dbReference type="Proteomes" id="UP000459586"/>
    </source>
</evidence>
<dbReference type="RefSeq" id="WP_000802946.1">
    <property type="nucleotide sequence ID" value="NC_021670.1"/>
</dbReference>
<dbReference type="EMBL" id="CACTPI010000002">
    <property type="protein sequence ID" value="CAA4091338.1"/>
    <property type="molecule type" value="Genomic_DNA"/>
</dbReference>
<dbReference type="SUPFAM" id="SSF51735">
    <property type="entry name" value="NAD(P)-binding Rossmann-fold domains"/>
    <property type="match status" value="1"/>
</dbReference>
<evidence type="ECO:0000313" key="32">
    <source>
        <dbReference type="Proteomes" id="UP000478867"/>
    </source>
</evidence>
<evidence type="ECO:0000313" key="11">
    <source>
        <dbReference type="EMBL" id="CAC8202077.1"/>
    </source>
</evidence>
<dbReference type="EMBL" id="CACTOE010000007">
    <property type="protein sequence ID" value="CAA4116462.1"/>
    <property type="molecule type" value="Genomic_DNA"/>
</dbReference>
<evidence type="ECO:0000313" key="7">
    <source>
        <dbReference type="EMBL" id="CAA6055991.1"/>
    </source>
</evidence>
<dbReference type="Proteomes" id="UP000442782">
    <property type="component" value="Unassembled WGS sequence"/>
</dbReference>
<evidence type="ECO:0000313" key="33">
    <source>
        <dbReference type="Proteomes" id="UP000505390"/>
    </source>
</evidence>
<evidence type="ECO:0000313" key="10">
    <source>
        <dbReference type="EMBL" id="CAC6996661.1"/>
    </source>
</evidence>
<accession>A0A1E8WUY4</accession>
<keyword evidence="3" id="KW-0560">Oxidoreductase</keyword>
<dbReference type="EMBL" id="CAIGXB010000001">
    <property type="protein sequence ID" value="CAC5776760.1"/>
    <property type="molecule type" value="Genomic_DNA"/>
</dbReference>
<reference evidence="20 36" key="7">
    <citation type="journal article" date="2020" name="J. Antimicrob. Chemother.">
        <title>Detection of heterogeneous vancomycin intermediate resistance in MRSA isolates from Latin America.</title>
        <authorList>
            <person name="Castro B.E."/>
            <person name="Berrio M."/>
            <person name="Vargas M.L."/>
            <person name="Carvajal L.P."/>
            <person name="Millan L.V."/>
            <person name="Rios R."/>
            <person name="Hernandez A.K."/>
            <person name="Rincon S."/>
            <person name="Cubides P."/>
            <person name="Forero E."/>
            <person name="Dinh A."/>
            <person name="Seas C."/>
            <person name="Munita J.M."/>
            <person name="Arias C.A."/>
            <person name="Reyes J."/>
            <person name="Diaz L."/>
        </authorList>
    </citation>
    <scope>NUCLEOTIDE SEQUENCE [LARGE SCALE GENOMIC DNA]</scope>
    <source>
        <strain evidence="20 36">UE1097</strain>
    </source>
</reference>
<dbReference type="KEGG" id="saur:SABB_00705"/>
<dbReference type="EMBL" id="CACURZ010000004">
    <property type="protein sequence ID" value="CAA6332893.1"/>
    <property type="molecule type" value="Genomic_DNA"/>
</dbReference>
<dbReference type="Proteomes" id="UP000478867">
    <property type="component" value="Unassembled WGS sequence"/>
</dbReference>
<dbReference type="Proteomes" id="UP000547874">
    <property type="component" value="Unassembled WGS sequence"/>
</dbReference>
<evidence type="ECO:0000313" key="12">
    <source>
        <dbReference type="EMBL" id="CAD7353435.1"/>
    </source>
</evidence>
<dbReference type="EMBL" id="LALQ01000012">
    <property type="protein sequence ID" value="KMR57917.1"/>
    <property type="molecule type" value="Genomic_DNA"/>
</dbReference>
<evidence type="ECO:0000313" key="13">
    <source>
        <dbReference type="EMBL" id="KMR35817.1"/>
    </source>
</evidence>
<evidence type="ECO:0000313" key="15">
    <source>
        <dbReference type="EMBL" id="KSA79433.1"/>
    </source>
</evidence>
<evidence type="ECO:0000313" key="23">
    <source>
        <dbReference type="Proteomes" id="UP000293434"/>
    </source>
</evidence>
<dbReference type="Pfam" id="PF01370">
    <property type="entry name" value="Epimerase"/>
    <property type="match status" value="1"/>
</dbReference>
<dbReference type="GO" id="GO:0016491">
    <property type="term" value="F:oxidoreductase activity"/>
    <property type="evidence" value="ECO:0007669"/>
    <property type="project" value="UniProtKB-KW"/>
</dbReference>
<dbReference type="InterPro" id="IPR001509">
    <property type="entry name" value="Epimerase_deHydtase"/>
</dbReference>
<dbReference type="Proteomes" id="UP000466646">
    <property type="component" value="Unassembled WGS sequence"/>
</dbReference>
<dbReference type="Proteomes" id="UP000505390">
    <property type="component" value="Unassembled WGS sequence"/>
</dbReference>
<dbReference type="Proteomes" id="UP000443506">
    <property type="component" value="Unassembled WGS sequence"/>
</dbReference>
<evidence type="ECO:0000313" key="35">
    <source>
        <dbReference type="Proteomes" id="UP000507485"/>
    </source>
</evidence>
<dbReference type="Proteomes" id="UP000251686">
    <property type="component" value="Unassembled WGS sequence"/>
</dbReference>
<dbReference type="EC" id="1.6.5.3" evidence="3"/>
<dbReference type="EMBL" id="WPTS01000020">
    <property type="protein sequence ID" value="MVK34269.1"/>
    <property type="molecule type" value="Genomic_DNA"/>
</dbReference>
<gene>
    <name evidence="16" type="primary">graX</name>
    <name evidence="16" type="synonym">apsX</name>
    <name evidence="15" type="ORF">ACR79_11120</name>
    <name evidence="2" type="ORF">CNH36_03660</name>
    <name evidence="21" type="ORF">EIG94_02310</name>
    <name evidence="14" type="ORF">EP54_03975</name>
    <name evidence="13" type="ORF">EQ90_11590</name>
    <name evidence="17" type="ORF">GO814_03865</name>
    <name evidence="18" type="ORF">GO942_08855</name>
    <name evidence="20" type="ORF">GQX37_15435</name>
    <name evidence="19" type="ORF">GZ130_07705</name>
    <name evidence="16" type="ORF">LB359_00675</name>
    <name evidence="12" type="ORF">NCTC13131_00918</name>
    <name evidence="4" type="ORF">SAMEA1029512_01279</name>
    <name evidence="3" type="ORF">SAMEA1029528_00705</name>
    <name evidence="5" type="ORF">SAMEA2078260_00974</name>
    <name evidence="7" type="ORF">SAMEA2078588_00712</name>
    <name evidence="8" type="ORF">SAMEA2080344_00948</name>
    <name evidence="6" type="ORF">SAMEA2081063_00688</name>
    <name evidence="9" type="ORF">SAMEA4008575_00439</name>
    <name evidence="10" type="ORF">SAMEA4552975_01161</name>
    <name evidence="11" type="ORF">SAMEA70146418_00818</name>
</gene>
<reference evidence="15" key="3">
    <citation type="journal article" date="2016" name="J. Infect. Dis.">
        <title>Comparative Genomics of Community-Associated Methicillin-Resistant Staphylococcus aureus Shows the Emergence of Clone ST8-USA300 in Geneva, Switzerland.</title>
        <authorList>
            <person name="Von Dach E."/>
            <person name="Diene S.M."/>
            <person name="Fankhauser C."/>
            <person name="Schrenzel J."/>
            <person name="Harbarth S."/>
            <person name="Francois P."/>
        </authorList>
    </citation>
    <scope>NUCLEOTIDE SEQUENCE</scope>
    <source>
        <strain evidence="15">MRSA_S26</strain>
    </source>
</reference>
<dbReference type="EMBL" id="LALJ01000030">
    <property type="protein sequence ID" value="KMR35817.1"/>
    <property type="molecule type" value="Genomic_DNA"/>
</dbReference>
<evidence type="ECO:0000313" key="36">
    <source>
        <dbReference type="Proteomes" id="UP000547874"/>
    </source>
</evidence>
<dbReference type="Proteomes" id="UP000052129">
    <property type="component" value="Unassembled WGS sequence"/>
</dbReference>
<evidence type="ECO:0000313" key="8">
    <source>
        <dbReference type="EMBL" id="CAA6332893.1"/>
    </source>
</evidence>
<dbReference type="Proteomes" id="UP000442696">
    <property type="component" value="Unassembled WGS sequence"/>
</dbReference>
<evidence type="ECO:0000313" key="5">
    <source>
        <dbReference type="EMBL" id="CAA4364968.1"/>
    </source>
</evidence>
<reference evidence="19 30" key="8">
    <citation type="submission" date="2020-01" db="EMBL/GenBank/DDBJ databases">
        <title>Analysis of Virulence and Antimicrobial Resistance Gene Carriage in Staphylococcus aureus Infections in Equids Using Whole Genome Sequencing.</title>
        <authorList>
            <person name="Little S.V."/>
            <person name="Hillhouse A.E."/>
            <person name="Cohen N.D."/>
            <person name="Lawhon S.D."/>
            <person name="Bryan L.K."/>
        </authorList>
    </citation>
    <scope>NUCLEOTIDE SEQUENCE [LARGE SCALE GENOMIC DNA]</scope>
    <source>
        <strain evidence="19 30">61-017</strain>
    </source>
</reference>
<name>A0A0D6G3G1_STAAU</name>
<evidence type="ECO:0000313" key="16">
    <source>
        <dbReference type="EMBL" id="MCE3360881.1"/>
    </source>
</evidence>
<evidence type="ECO:0000313" key="4">
    <source>
        <dbReference type="EMBL" id="CAA4116462.1"/>
    </source>
</evidence>
<evidence type="ECO:0000313" key="17">
    <source>
        <dbReference type="EMBL" id="MVK34269.1"/>
    </source>
</evidence>
<evidence type="ECO:0000313" key="30">
    <source>
        <dbReference type="Proteomes" id="UP000466646"/>
    </source>
</evidence>
<dbReference type="Proteomes" id="UP000507112">
    <property type="component" value="Unassembled WGS sequence"/>
</dbReference>
<dbReference type="EMBL" id="RQTC01000022">
    <property type="protein sequence ID" value="RZH95481.1"/>
    <property type="molecule type" value="Genomic_DNA"/>
</dbReference>
<organism evidence="14">
    <name type="scientific">Staphylococcus aureus</name>
    <dbReference type="NCBI Taxonomy" id="1280"/>
    <lineage>
        <taxon>Bacteria</taxon>
        <taxon>Bacillati</taxon>
        <taxon>Bacillota</taxon>
        <taxon>Bacilli</taxon>
        <taxon>Bacillales</taxon>
        <taxon>Staphylococcaceae</taxon>
        <taxon>Staphylococcus</taxon>
    </lineage>
</organism>
<dbReference type="EMBL" id="CAIHOM010000001">
    <property type="protein sequence ID" value="CAC6996661.1"/>
    <property type="molecule type" value="Genomic_DNA"/>
</dbReference>
<dbReference type="EMBL" id="WPXC01000016">
    <property type="protein sequence ID" value="MVM10797.1"/>
    <property type="molecule type" value="Genomic_DNA"/>
</dbReference>
<evidence type="ECO:0000313" key="25">
    <source>
        <dbReference type="Proteomes" id="UP000442782"/>
    </source>
</evidence>
<dbReference type="OMA" id="DCRIKHF"/>
<evidence type="ECO:0000313" key="29">
    <source>
        <dbReference type="Proteomes" id="UP000459702"/>
    </source>
</evidence>
<dbReference type="EMBL" id="CP023391">
    <property type="protein sequence ID" value="ATC70767.1"/>
    <property type="molecule type" value="Genomic_DNA"/>
</dbReference>
<reference evidence="16" key="11">
    <citation type="submission" date="2023-08" db="EMBL/GenBank/DDBJ databases">
        <authorList>
            <person name="Zhao H."/>
            <person name="Wang X."/>
        </authorList>
    </citation>
    <scope>NUCLEOTIDE SEQUENCE</scope>
    <source>
        <strain evidence="16">NC-4</strain>
    </source>
</reference>
<dbReference type="Gene3D" id="3.40.50.720">
    <property type="entry name" value="NAD(P)-binding Rossmann-like Domain"/>
    <property type="match status" value="1"/>
</dbReference>
<evidence type="ECO:0000313" key="9">
    <source>
        <dbReference type="EMBL" id="CAC5776760.1"/>
    </source>
</evidence>
<dbReference type="Proteomes" id="UP000217245">
    <property type="component" value="Chromosome"/>
</dbReference>
<evidence type="ECO:0000313" key="3">
    <source>
        <dbReference type="EMBL" id="CAA4091338.1"/>
    </source>
</evidence>
<sequence length="307" mass="35235">MKPKVLLAGGTGYIGKYLSEVIENDAELFAISKYPDNKKTDDVEMTWIQCDIFHYEQVVAAMNQIDIAVFFIDPTKNSAKITQSSARDLTLIAADNFGRAAAINQVKKVIYIPGSRYDNETIERLGAYGTPVETTNLVFKRSLVNVELQVSKYDDVRSTMKVVLPKGWTLKNVVNHFIAWMGYTKGTFVKTEKSHDQFKIYIKNKVRPLAVFKIEETADGIITLILLSGSLVKKYTVNQGKLEFRLIKESAVVYIHLYDYIPRLFWPIYYFIQAPMQKMMIHGFEVDCRIKDFQSRLKSGENMKYTK</sequence>
<feature type="domain" description="NAD-dependent epimerase/dehydratase" evidence="1">
    <location>
        <begin position="5"/>
        <end position="71"/>
    </location>
</feature>
<reference evidence="15" key="2">
    <citation type="submission" date="2015-06" db="EMBL/GenBank/DDBJ databases">
        <authorList>
            <person name="Diene S.M."/>
            <person name="Von Dach E."/>
            <person name="Fankhauser C."/>
            <person name="Schrenzel J."/>
            <person name="Harbarth S."/>
            <person name="Francois P."/>
        </authorList>
    </citation>
    <scope>NUCLEOTIDE SEQUENCE</scope>
    <source>
        <strain evidence="15">MRSA_S26</strain>
    </source>
</reference>
<dbReference type="EMBL" id="JAAFLG010000015">
    <property type="protein sequence ID" value="NDP56483.1"/>
    <property type="molecule type" value="Genomic_DNA"/>
</dbReference>
<dbReference type="Proteomes" id="UP001200271">
    <property type="component" value="Unassembled WGS sequence"/>
</dbReference>
<dbReference type="Proteomes" id="UP000443708">
    <property type="component" value="Unassembled WGS sequence"/>
</dbReference>
<reference evidence="21 23" key="5">
    <citation type="submission" date="2018-11" db="EMBL/GenBank/DDBJ databases">
        <title>Genomic profiling of Staphylococcus species from a Poultry farm system in KwaZulu-Natal, South Africa.</title>
        <authorList>
            <person name="Amoako D.G."/>
            <person name="Somboro A.M."/>
            <person name="Abia A.L.K."/>
            <person name="Bester L.A."/>
            <person name="Essack S.Y."/>
        </authorList>
    </citation>
    <scope>NUCLEOTIDE SEQUENCE [LARGE SCALE GENOMIC DNA]</scope>
    <source>
        <strain evidence="21 23">SA9</strain>
    </source>
</reference>
<dbReference type="AlphaFoldDB" id="A0A0D6G3G1"/>
<proteinExistence type="predicted"/>
<dbReference type="Proteomes" id="UP000459702">
    <property type="component" value="Unassembled WGS sequence"/>
</dbReference>
<evidence type="ECO:0000313" key="31">
    <source>
        <dbReference type="Proteomes" id="UP000471199"/>
    </source>
</evidence>
<evidence type="ECO:0000313" key="24">
    <source>
        <dbReference type="Proteomes" id="UP000442696"/>
    </source>
</evidence>
<evidence type="ECO:0000313" key="34">
    <source>
        <dbReference type="Proteomes" id="UP000507112"/>
    </source>
</evidence>
<dbReference type="InterPro" id="IPR036291">
    <property type="entry name" value="NAD(P)-bd_dom_sf"/>
</dbReference>
<dbReference type="Proteomes" id="UP000459586">
    <property type="component" value="Unassembled WGS sequence"/>
</dbReference>
<evidence type="ECO:0000313" key="22">
    <source>
        <dbReference type="Proteomes" id="UP000217245"/>
    </source>
</evidence>
<dbReference type="EMBL" id="CACTWD010000003">
    <property type="protein sequence ID" value="CAA4675655.1"/>
    <property type="molecule type" value="Genomic_DNA"/>
</dbReference>
<evidence type="ECO:0000313" key="19">
    <source>
        <dbReference type="EMBL" id="NDP56483.1"/>
    </source>
</evidence>
<evidence type="ECO:0000313" key="26">
    <source>
        <dbReference type="Proteomes" id="UP000443506"/>
    </source>
</evidence>
<dbReference type="EMBL" id="LFVP01000008">
    <property type="protein sequence ID" value="KSA79433.1"/>
    <property type="molecule type" value="Genomic_DNA"/>
</dbReference>
<evidence type="ECO:0000259" key="1">
    <source>
        <dbReference type="Pfam" id="PF01370"/>
    </source>
</evidence>
<dbReference type="EMBL" id="JAANEC010000158">
    <property type="protein sequence ID" value="NUY13888.1"/>
    <property type="molecule type" value="Genomic_DNA"/>
</dbReference>
<reference evidence="16" key="10">
    <citation type="journal article" date="2021" name="Front Med (Lausanne)">
        <title>The Prevalence and Determinants of Fusidic Acid Resistance Among Methicillin-Resistant Staphylococcus aureus Clinical Isolates in China.</title>
        <authorList>
            <person name="Zhao H."/>
            <person name="Wang X."/>
            <person name="Wang B."/>
            <person name="Xu Y."/>
            <person name="Rao L."/>
            <person name="Wan B."/>
            <person name="Guo Y."/>
            <person name="Wu X."/>
            <person name="Yu J."/>
            <person name="Chen L."/>
            <person name="Li M."/>
            <person name="Yu F."/>
        </authorList>
    </citation>
    <scope>NUCLEOTIDE SEQUENCE</scope>
    <source>
        <strain evidence="16">NC-4</strain>
    </source>
</reference>
<reference evidence="33 34" key="9">
    <citation type="submission" date="2020-06" db="EMBL/GenBank/DDBJ databases">
        <authorList>
            <consortium name="Pathogen Informatics"/>
        </authorList>
    </citation>
    <scope>NUCLEOTIDE SEQUENCE [LARGE SCALE GENOMIC DNA]</scope>
    <source>
        <strain evidence="10 35">A13</strain>
        <strain evidence="11 34">MOS105</strain>
        <strain evidence="12">NCTC13131</strain>
        <strain evidence="3 27">S040_N01_C01</strain>
        <strain evidence="4 25">S087_N01_C01</strain>
        <strain evidence="9 33">SG160</strain>
        <strain evidence="7 29">T012_N10_C04</strain>
        <strain evidence="5 24">T012_N16_C08</strain>
        <strain evidence="6 26">T065_N03_C06</strain>
        <strain evidence="8 28">T197_A02_C01</strain>
    </source>
</reference>
<accession>A0A0D6G3G1</accession>
<evidence type="ECO:0000313" key="20">
    <source>
        <dbReference type="EMBL" id="NUY13888.1"/>
    </source>
</evidence>
<reference evidence="2 22" key="4">
    <citation type="submission" date="2017-09" db="EMBL/GenBank/DDBJ databases">
        <title>A single nucleotide polymorphism in the Staphylococcus aureus virulence regulator SaeR abolishes pathogenesis.</title>
        <authorList>
            <person name="Copin R.J."/>
            <person name="Sause W."/>
            <person name="Shopsin B."/>
            <person name="Torres V.J."/>
        </authorList>
    </citation>
    <scope>NUCLEOTIDE SEQUENCE [LARGE SCALE GENOMIC DNA]</scope>
    <source>
        <strain evidence="22">Newman</strain>
        <strain evidence="2">Newman_D2C</strain>
    </source>
</reference>
<reference evidence="31 32" key="6">
    <citation type="submission" date="2019-11" db="EMBL/GenBank/DDBJ databases">
        <title>Implementation of targeted gown and glove precautions to prevent Staphylococcus aureus acquisition in community-based nursing homes.</title>
        <authorList>
            <person name="Stine O.C."/>
        </authorList>
    </citation>
    <scope>NUCLEOTIDE SEQUENCE [LARGE SCALE GENOMIC DNA]</scope>
    <source>
        <strain evidence="18 32">S_1081.LBCF.DN</strain>
        <strain evidence="17 31">S_2062.LAUP.DI</strain>
    </source>
</reference>
<dbReference type="EMBL" id="CACUNS010000003">
    <property type="protein sequence ID" value="CAA6055991.1"/>
    <property type="molecule type" value="Genomic_DNA"/>
</dbReference>
<dbReference type="EMBL" id="JAIUEN010000003">
    <property type="protein sequence ID" value="MCE3360881.1"/>
    <property type="molecule type" value="Genomic_DNA"/>
</dbReference>
<dbReference type="EMBL" id="CAIIGD010000002">
    <property type="protein sequence ID" value="CAC8202077.1"/>
    <property type="molecule type" value="Genomic_DNA"/>
</dbReference>
<evidence type="ECO:0000313" key="6">
    <source>
        <dbReference type="EMBL" id="CAA4675655.1"/>
    </source>
</evidence>
<dbReference type="Proteomes" id="UP000507485">
    <property type="component" value="Unassembled WGS sequence"/>
</dbReference>
<evidence type="ECO:0000313" key="27">
    <source>
        <dbReference type="Proteomes" id="UP000443708"/>
    </source>
</evidence>
<protein>
    <submittedName>
        <fullName evidence="14">3-beta hydroxysteroid dehydrogenase</fullName>
    </submittedName>
    <submittedName>
        <fullName evidence="16">Auxiliary protein GraX/ApsX</fullName>
    </submittedName>
    <submittedName>
        <fullName evidence="2">NAD(P)-dependent oxidoreductase</fullName>
    </submittedName>
    <submittedName>
        <fullName evidence="17">NAD-dependent epimerase/dehydratase family protein</fullName>
    </submittedName>
    <submittedName>
        <fullName evidence="5">NAD-dependent epimerase/dehydratase, putative</fullName>
    </submittedName>
    <submittedName>
        <fullName evidence="3">NADH dehydrogenase</fullName>
        <ecNumber evidence="3">1.6.5.3</ecNumber>
    </submittedName>
</protein>
<dbReference type="EMBL" id="CACTQT010000004">
    <property type="protein sequence ID" value="CAA4364968.1"/>
    <property type="molecule type" value="Genomic_DNA"/>
</dbReference>
<evidence type="ECO:0000313" key="2">
    <source>
        <dbReference type="EMBL" id="ATC70767.1"/>
    </source>
</evidence>
<reference evidence="14" key="1">
    <citation type="journal article" date="2015" name="J. Infect. Dis.">
        <title>Parallel Epidemics of Community-Associated Methicillin-Resistant Staphylococcus aureus USA300 Infection in North and South America.</title>
        <authorList>
            <person name="Planet P.J."/>
            <person name="Diaz L."/>
            <person name="Kolokotronis S.O."/>
            <person name="Narechania A."/>
            <person name="Reyes J."/>
            <person name="Xing G."/>
            <person name="Rincon S."/>
            <person name="Smith H."/>
            <person name="Panesso D."/>
            <person name="Ryan C."/>
            <person name="Smith D.P."/>
            <person name="Guzman M."/>
            <person name="Zurita J."/>
            <person name="Sebra R."/>
            <person name="Deikus G."/>
            <person name="Nolan R.L."/>
            <person name="Tenover F.C."/>
            <person name="Weinstock G.M."/>
            <person name="Robinson D.A."/>
            <person name="Arias C.A."/>
        </authorList>
    </citation>
    <scope>NUCLEOTIDE SEQUENCE</scope>
    <source>
        <strain evidence="13">CA15</strain>
        <strain evidence="14">M121</strain>
    </source>
</reference>